<gene>
    <name evidence="3" type="ORF">C8E87_6908</name>
</gene>
<dbReference type="AlphaFoldDB" id="A0A4R6J7I6"/>
<feature type="transmembrane region" description="Helical" evidence="1">
    <location>
        <begin position="108"/>
        <end position="128"/>
    </location>
</feature>
<organism evidence="3 4">
    <name type="scientific">Paractinoplanes brasiliensis</name>
    <dbReference type="NCBI Taxonomy" id="52695"/>
    <lineage>
        <taxon>Bacteria</taxon>
        <taxon>Bacillati</taxon>
        <taxon>Actinomycetota</taxon>
        <taxon>Actinomycetes</taxon>
        <taxon>Micromonosporales</taxon>
        <taxon>Micromonosporaceae</taxon>
        <taxon>Paractinoplanes</taxon>
    </lineage>
</organism>
<name>A0A4R6J7I6_9ACTN</name>
<keyword evidence="1" id="KW-0472">Membrane</keyword>
<evidence type="ECO:0000313" key="4">
    <source>
        <dbReference type="Proteomes" id="UP000294901"/>
    </source>
</evidence>
<reference evidence="3 4" key="1">
    <citation type="submission" date="2019-03" db="EMBL/GenBank/DDBJ databases">
        <title>Sequencing the genomes of 1000 actinobacteria strains.</title>
        <authorList>
            <person name="Klenk H.-P."/>
        </authorList>
    </citation>
    <scope>NUCLEOTIDE SEQUENCE [LARGE SCALE GENOMIC DNA]</scope>
    <source>
        <strain evidence="3 4">DSM 43805</strain>
    </source>
</reference>
<keyword evidence="1" id="KW-1133">Transmembrane helix</keyword>
<feature type="domain" description="DUF7144" evidence="2">
    <location>
        <begin position="14"/>
        <end position="128"/>
    </location>
</feature>
<dbReference type="EMBL" id="SNWR01000002">
    <property type="protein sequence ID" value="TDO31484.1"/>
    <property type="molecule type" value="Genomic_DNA"/>
</dbReference>
<protein>
    <recommendedName>
        <fullName evidence="2">DUF7144 domain-containing protein</fullName>
    </recommendedName>
</protein>
<dbReference type="InterPro" id="IPR055568">
    <property type="entry name" value="DUF7144"/>
</dbReference>
<evidence type="ECO:0000256" key="1">
    <source>
        <dbReference type="SAM" id="Phobius"/>
    </source>
</evidence>
<dbReference type="RefSeq" id="WP_133877586.1">
    <property type="nucleotide sequence ID" value="NZ_BOMD01000080.1"/>
</dbReference>
<evidence type="ECO:0000259" key="2">
    <source>
        <dbReference type="Pfam" id="PF23636"/>
    </source>
</evidence>
<keyword evidence="1" id="KW-0812">Transmembrane</keyword>
<sequence>MEVERSRATGWVGWVLFGGLMLVLLGSAHAAVGALAVFEPDILAGTRPDVLLGLPLAVLAWGHLLLGLGAVVTGVALIRGLAWARFVAIVIAFFTGLVSFLFATVYPVWAAIIIVLCGLVLYATAVHGDEVYDSYAR</sequence>
<proteinExistence type="predicted"/>
<evidence type="ECO:0000313" key="3">
    <source>
        <dbReference type="EMBL" id="TDO31484.1"/>
    </source>
</evidence>
<feature type="transmembrane region" description="Helical" evidence="1">
    <location>
        <begin position="12"/>
        <end position="38"/>
    </location>
</feature>
<feature type="transmembrane region" description="Helical" evidence="1">
    <location>
        <begin position="50"/>
        <end position="75"/>
    </location>
</feature>
<comment type="caution">
    <text evidence="3">The sequence shown here is derived from an EMBL/GenBank/DDBJ whole genome shotgun (WGS) entry which is preliminary data.</text>
</comment>
<keyword evidence="4" id="KW-1185">Reference proteome</keyword>
<dbReference type="Pfam" id="PF23636">
    <property type="entry name" value="DUF7144"/>
    <property type="match status" value="1"/>
</dbReference>
<accession>A0A4R6J7I6</accession>
<dbReference type="OrthoDB" id="3298071at2"/>
<feature type="transmembrane region" description="Helical" evidence="1">
    <location>
        <begin position="82"/>
        <end position="102"/>
    </location>
</feature>
<dbReference type="Proteomes" id="UP000294901">
    <property type="component" value="Unassembled WGS sequence"/>
</dbReference>